<evidence type="ECO:0000256" key="10">
    <source>
        <dbReference type="ARBA" id="ARBA00030778"/>
    </source>
</evidence>
<evidence type="ECO:0000256" key="8">
    <source>
        <dbReference type="ARBA" id="ARBA00029762"/>
    </source>
</evidence>
<evidence type="ECO:0000256" key="5">
    <source>
        <dbReference type="ARBA" id="ARBA00022670"/>
    </source>
</evidence>
<keyword evidence="16" id="KW-1185">Reference proteome</keyword>
<dbReference type="EMBL" id="SKCS01000394">
    <property type="protein sequence ID" value="TNN09566.1"/>
    <property type="molecule type" value="Genomic_DNA"/>
</dbReference>
<keyword evidence="7" id="KW-0788">Thiol protease</keyword>
<dbReference type="EMBL" id="SKCS01000394">
    <property type="protein sequence ID" value="TNN09565.1"/>
    <property type="molecule type" value="Genomic_DNA"/>
</dbReference>
<feature type="signal peptide" evidence="13">
    <location>
        <begin position="1"/>
        <end position="18"/>
    </location>
</feature>
<proteinExistence type="inferred from homology"/>
<dbReference type="InterPro" id="IPR000668">
    <property type="entry name" value="Peptidase_C1A_C"/>
</dbReference>
<evidence type="ECO:0000256" key="11">
    <source>
        <dbReference type="ARBA" id="ARBA00032961"/>
    </source>
</evidence>
<evidence type="ECO:0000256" key="7">
    <source>
        <dbReference type="ARBA" id="ARBA00022807"/>
    </source>
</evidence>
<evidence type="ECO:0000256" key="12">
    <source>
        <dbReference type="ARBA" id="ARBA00045556"/>
    </source>
</evidence>
<dbReference type="Pfam" id="PF00112">
    <property type="entry name" value="Peptidase_C1"/>
    <property type="match status" value="1"/>
</dbReference>
<organism evidence="15 16">
    <name type="scientific">Schistosoma japonicum</name>
    <name type="common">Blood fluke</name>
    <dbReference type="NCBI Taxonomy" id="6182"/>
    <lineage>
        <taxon>Eukaryota</taxon>
        <taxon>Metazoa</taxon>
        <taxon>Spiralia</taxon>
        <taxon>Lophotrochozoa</taxon>
        <taxon>Platyhelminthes</taxon>
        <taxon>Trematoda</taxon>
        <taxon>Digenea</taxon>
        <taxon>Strigeidida</taxon>
        <taxon>Schistosomatoidea</taxon>
        <taxon>Schistosomatidae</taxon>
        <taxon>Schistosoma</taxon>
    </lineage>
</organism>
<evidence type="ECO:0000256" key="2">
    <source>
        <dbReference type="ARBA" id="ARBA00008455"/>
    </source>
</evidence>
<evidence type="ECO:0000256" key="6">
    <source>
        <dbReference type="ARBA" id="ARBA00022801"/>
    </source>
</evidence>
<comment type="function">
    <text evidence="12">Thiol protease. Has dipeptidylpeptidase activity. Active against a broad range of dipeptide substrates composed of both polar and hydrophobic amino acids. Proline cannot occupy the P1 position and arginine cannot occupy the P2 position of the substrate. Can act as both an exopeptidase and endopeptidase. Activates serine proteases such as elastase, cathepsin G and granzymes A and B.</text>
</comment>
<dbReference type="InterPro" id="IPR025660">
    <property type="entry name" value="Pept_his_AS"/>
</dbReference>
<evidence type="ECO:0000256" key="13">
    <source>
        <dbReference type="SAM" id="SignalP"/>
    </source>
</evidence>
<comment type="similarity">
    <text evidence="2">Belongs to the peptidase C1 family.</text>
</comment>
<dbReference type="InterPro" id="IPR036496">
    <property type="entry name" value="CathepsinC_exc_dom_sf"/>
</dbReference>
<evidence type="ECO:0000313" key="16">
    <source>
        <dbReference type="Proteomes" id="UP000311919"/>
    </source>
</evidence>
<keyword evidence="5" id="KW-0645">Protease</keyword>
<dbReference type="Gene3D" id="2.40.128.80">
    <property type="entry name" value="Cathepsin C, exclusion domain"/>
    <property type="match status" value="1"/>
</dbReference>
<dbReference type="Proteomes" id="UP000311919">
    <property type="component" value="Unassembled WGS sequence"/>
</dbReference>
<evidence type="ECO:0000256" key="4">
    <source>
        <dbReference type="ARBA" id="ARBA00014709"/>
    </source>
</evidence>
<sequence length="458" mass="52792">MFHYIIIYNLILVTLLYGEIHCDTPANCSYMDAIGHWIFHVSRYKTKCTKQLDVSQTFSMNVQYPNIVTDSYGNMGKWTLIYNQGFEITMNHRKWLIMFAYGPNNTYTCNKSMPMWTHDTLIRQWHCFTATKVNHSQRMIEYKSPVLQLDENQLYKVDTKFIKAINAKQNSWKATIYPEYSKYTIKEMRRRAGGSRSAFKRQNVQLPKKNLTSAMMLELLALPKEFDWVNRPEGLRSPVTPVRNQKTCGSCYAFASTAAIEARIRLASRFRLQPILSPQDIIDCSPYSEGCDGGFPYLVAGKHGEDFGFVEEKCNPYTGVKSGTCNRLLGCTRYYTTDYHYIGGYYGATNEDLMKLELVKNGPFPVGFEVYGDFLQYKSGVYSHTDIINNHHPFNPFELTNHAVLLVGYGIDNSSNLPYWKIKNSWGQYWGEEGYFRILRGSDECGVESIAIKFDVVL</sequence>
<name>A0A4Z2CZ90_SCHJA</name>
<dbReference type="SMART" id="SM00645">
    <property type="entry name" value="Pept_C1"/>
    <property type="match status" value="1"/>
</dbReference>
<evidence type="ECO:0000256" key="3">
    <source>
        <dbReference type="ARBA" id="ARBA00011610"/>
    </source>
</evidence>
<reference evidence="15 16" key="1">
    <citation type="submission" date="2019-03" db="EMBL/GenBank/DDBJ databases">
        <title>An improved genome assembly of the fluke Schistosoma japonicum.</title>
        <authorList>
            <person name="Hu W."/>
            <person name="Luo F."/>
            <person name="Yin M."/>
            <person name="Mo X."/>
            <person name="Sun C."/>
            <person name="Wu Q."/>
            <person name="Zhu B."/>
            <person name="Xiang M."/>
            <person name="Wang J."/>
            <person name="Wang Y."/>
            <person name="Zhang T."/>
            <person name="Xu B."/>
            <person name="Zheng H."/>
            <person name="Feng Z."/>
        </authorList>
    </citation>
    <scope>NUCLEOTIDE SEQUENCE [LARGE SCALE GENOMIC DNA]</scope>
    <source>
        <strain evidence="15">HuSjv2</strain>
        <tissue evidence="15">Worms</tissue>
    </source>
</reference>
<dbReference type="InterPro" id="IPR000169">
    <property type="entry name" value="Pept_cys_AS"/>
</dbReference>
<dbReference type="EMBL" id="SKCS01000394">
    <property type="protein sequence ID" value="TNN09564.1"/>
    <property type="molecule type" value="Genomic_DNA"/>
</dbReference>
<dbReference type="InterPro" id="IPR013128">
    <property type="entry name" value="Peptidase_C1A"/>
</dbReference>
<comment type="subunit">
    <text evidence="3">Tetramer of heterotrimers consisting of exclusion domain, heavy- and light chains.</text>
</comment>
<dbReference type="OrthoDB" id="3789175at2759"/>
<dbReference type="GO" id="GO:0006508">
    <property type="term" value="P:proteolysis"/>
    <property type="evidence" value="ECO:0007669"/>
    <property type="project" value="UniProtKB-KW"/>
</dbReference>
<dbReference type="STRING" id="6182.A0A4Z2CZ90"/>
<dbReference type="Pfam" id="PF08773">
    <property type="entry name" value="CathepsinC_exc"/>
    <property type="match status" value="1"/>
</dbReference>
<keyword evidence="6" id="KW-0378">Hydrolase</keyword>
<dbReference type="SUPFAM" id="SSF54001">
    <property type="entry name" value="Cysteine proteinases"/>
    <property type="match status" value="1"/>
</dbReference>
<accession>A0A4Z2CZ90</accession>
<feature type="domain" description="Peptidase C1A papain C-terminal" evidence="14">
    <location>
        <begin position="222"/>
        <end position="456"/>
    </location>
</feature>
<dbReference type="PRINTS" id="PR00705">
    <property type="entry name" value="PAPAIN"/>
</dbReference>
<dbReference type="InterPro" id="IPR014882">
    <property type="entry name" value="CathepsinC_exc"/>
</dbReference>
<dbReference type="PROSITE" id="PS00139">
    <property type="entry name" value="THIOL_PROTEASE_CYS"/>
    <property type="match status" value="1"/>
</dbReference>
<feature type="chain" id="PRO_5033462804" description="Dipeptidyl peptidase 1" evidence="13">
    <location>
        <begin position="19"/>
        <end position="458"/>
    </location>
</feature>
<dbReference type="AlphaFoldDB" id="A0A4Z2CZ90"/>
<dbReference type="SUPFAM" id="SSF75001">
    <property type="entry name" value="Dipeptidyl peptidase I (cathepsin C), exclusion domain"/>
    <property type="match status" value="1"/>
</dbReference>
<dbReference type="GO" id="GO:0008234">
    <property type="term" value="F:cysteine-type peptidase activity"/>
    <property type="evidence" value="ECO:0007669"/>
    <property type="project" value="UniProtKB-KW"/>
</dbReference>
<evidence type="ECO:0000313" key="15">
    <source>
        <dbReference type="EMBL" id="TNN09566.1"/>
    </source>
</evidence>
<evidence type="ECO:0000256" key="1">
    <source>
        <dbReference type="ARBA" id="ARBA00001923"/>
    </source>
</evidence>
<protein>
    <recommendedName>
        <fullName evidence="4">Dipeptidyl peptidase 1</fullName>
    </recommendedName>
    <alternativeName>
        <fullName evidence="9">Cathepsin C</fullName>
    </alternativeName>
    <alternativeName>
        <fullName evidence="8">Cathepsin J</fullName>
    </alternativeName>
    <alternativeName>
        <fullName evidence="11">Dipeptidyl peptidase I</fullName>
    </alternativeName>
    <alternativeName>
        <fullName evidence="10">Dipeptidyl transferase</fullName>
    </alternativeName>
</protein>
<keyword evidence="13" id="KW-0732">Signal</keyword>
<dbReference type="PROSITE" id="PS00639">
    <property type="entry name" value="THIOL_PROTEASE_HIS"/>
    <property type="match status" value="1"/>
</dbReference>
<gene>
    <name evidence="15" type="ORF">EWB00_006262</name>
</gene>
<comment type="cofactor">
    <cofactor evidence="1">
        <name>chloride</name>
        <dbReference type="ChEBI" id="CHEBI:17996"/>
    </cofactor>
</comment>
<dbReference type="PANTHER" id="PTHR12411">
    <property type="entry name" value="CYSTEINE PROTEASE FAMILY C1-RELATED"/>
    <property type="match status" value="1"/>
</dbReference>
<comment type="caution">
    <text evidence="15">The sequence shown here is derived from an EMBL/GenBank/DDBJ whole genome shotgun (WGS) entry which is preliminary data.</text>
</comment>
<evidence type="ECO:0000256" key="9">
    <source>
        <dbReference type="ARBA" id="ARBA00029779"/>
    </source>
</evidence>
<evidence type="ECO:0000259" key="14">
    <source>
        <dbReference type="SMART" id="SM00645"/>
    </source>
</evidence>
<dbReference type="Gene3D" id="3.90.70.10">
    <property type="entry name" value="Cysteine proteinases"/>
    <property type="match status" value="1"/>
</dbReference>
<dbReference type="InterPro" id="IPR038765">
    <property type="entry name" value="Papain-like_cys_pep_sf"/>
</dbReference>